<dbReference type="Proteomes" id="UP000789706">
    <property type="component" value="Unassembled WGS sequence"/>
</dbReference>
<organism evidence="3 4">
    <name type="scientific">Diversispora eburnea</name>
    <dbReference type="NCBI Taxonomy" id="1213867"/>
    <lineage>
        <taxon>Eukaryota</taxon>
        <taxon>Fungi</taxon>
        <taxon>Fungi incertae sedis</taxon>
        <taxon>Mucoromycota</taxon>
        <taxon>Glomeromycotina</taxon>
        <taxon>Glomeromycetes</taxon>
        <taxon>Diversisporales</taxon>
        <taxon>Diversisporaceae</taxon>
        <taxon>Diversispora</taxon>
    </lineage>
</organism>
<comment type="caution">
    <text evidence="3">The sequence shown here is derived from an EMBL/GenBank/DDBJ whole genome shotgun (WGS) entry which is preliminary data.</text>
</comment>
<dbReference type="OrthoDB" id="10571307at2759"/>
<keyword evidence="1" id="KW-0175">Coiled coil</keyword>
<keyword evidence="4" id="KW-1185">Reference proteome</keyword>
<protein>
    <submittedName>
        <fullName evidence="3">8326_t:CDS:1</fullName>
    </submittedName>
</protein>
<evidence type="ECO:0000256" key="1">
    <source>
        <dbReference type="SAM" id="Coils"/>
    </source>
</evidence>
<gene>
    <name evidence="3" type="ORF">DEBURN_LOCUS10132</name>
</gene>
<feature type="compositionally biased region" description="Polar residues" evidence="2">
    <location>
        <begin position="186"/>
        <end position="206"/>
    </location>
</feature>
<dbReference type="EMBL" id="CAJVPK010002588">
    <property type="protein sequence ID" value="CAG8615053.1"/>
    <property type="molecule type" value="Genomic_DNA"/>
</dbReference>
<accession>A0A9N9CTZ0</accession>
<sequence length="206" mass="23227">MANTQSKVDSLEEQNSKLVAEITELKREKAEFVAKESGFIARITELEQTLKDYEARFVNLEQKDNEKTIYMVKIDGEIKEIKQSSVNTTPISEQIENRLDITDNTSNSDKPNNALASDNTLNSDVCQSRVSDSPLTQCSALPIHTEPITLEDKEIDKFLDSTYREQVSKEIIQSIKEKKLRDENLSSDNSHSVTASSNLLEQPTLS</sequence>
<evidence type="ECO:0000256" key="2">
    <source>
        <dbReference type="SAM" id="MobiDB-lite"/>
    </source>
</evidence>
<evidence type="ECO:0000313" key="4">
    <source>
        <dbReference type="Proteomes" id="UP000789706"/>
    </source>
</evidence>
<feature type="non-terminal residue" evidence="3">
    <location>
        <position position="206"/>
    </location>
</feature>
<reference evidence="3" key="1">
    <citation type="submission" date="2021-06" db="EMBL/GenBank/DDBJ databases">
        <authorList>
            <person name="Kallberg Y."/>
            <person name="Tangrot J."/>
            <person name="Rosling A."/>
        </authorList>
    </citation>
    <scope>NUCLEOTIDE SEQUENCE</scope>
    <source>
        <strain evidence="3">AZ414A</strain>
    </source>
</reference>
<dbReference type="AlphaFoldDB" id="A0A9N9CTZ0"/>
<feature type="coiled-coil region" evidence="1">
    <location>
        <begin position="1"/>
        <end position="63"/>
    </location>
</feature>
<feature type="region of interest" description="Disordered" evidence="2">
    <location>
        <begin position="182"/>
        <end position="206"/>
    </location>
</feature>
<name>A0A9N9CTZ0_9GLOM</name>
<proteinExistence type="predicted"/>
<evidence type="ECO:0000313" key="3">
    <source>
        <dbReference type="EMBL" id="CAG8615053.1"/>
    </source>
</evidence>